<feature type="non-terminal residue" evidence="1">
    <location>
        <position position="402"/>
    </location>
</feature>
<reference evidence="1 2" key="1">
    <citation type="submission" date="2024-05" db="EMBL/GenBank/DDBJ databases">
        <title>Culex pipiens pipiens assembly and annotation.</title>
        <authorList>
            <person name="Alout H."/>
            <person name="Durand T."/>
        </authorList>
    </citation>
    <scope>NUCLEOTIDE SEQUENCE [LARGE SCALE GENOMIC DNA]</scope>
    <source>
        <strain evidence="1">HA-2024</strain>
        <tissue evidence="1">Whole body</tissue>
    </source>
</reference>
<evidence type="ECO:0000313" key="1">
    <source>
        <dbReference type="EMBL" id="KAL1404314.1"/>
    </source>
</evidence>
<organism evidence="1 2">
    <name type="scientific">Culex pipiens pipiens</name>
    <name type="common">Northern house mosquito</name>
    <dbReference type="NCBI Taxonomy" id="38569"/>
    <lineage>
        <taxon>Eukaryota</taxon>
        <taxon>Metazoa</taxon>
        <taxon>Ecdysozoa</taxon>
        <taxon>Arthropoda</taxon>
        <taxon>Hexapoda</taxon>
        <taxon>Insecta</taxon>
        <taxon>Pterygota</taxon>
        <taxon>Neoptera</taxon>
        <taxon>Endopterygota</taxon>
        <taxon>Diptera</taxon>
        <taxon>Nematocera</taxon>
        <taxon>Culicoidea</taxon>
        <taxon>Culicidae</taxon>
        <taxon>Culicinae</taxon>
        <taxon>Culicini</taxon>
        <taxon>Culex</taxon>
        <taxon>Culex</taxon>
    </lineage>
</organism>
<proteinExistence type="predicted"/>
<keyword evidence="2" id="KW-1185">Reference proteome</keyword>
<evidence type="ECO:0008006" key="3">
    <source>
        <dbReference type="Google" id="ProtNLM"/>
    </source>
</evidence>
<name>A0ABD1DXY0_CULPP</name>
<dbReference type="AlphaFoldDB" id="A0ABD1DXY0"/>
<accession>A0ABD1DXY0</accession>
<sequence>MVVIVSNSNPTMLHRISAEIKAWRFTNVIYVDEDSNGVRLSNSAYYVDLSTMPHPKHLYSYLRRKLKGRNISFFHDNFLKPTSHHHLWMTEVARYLNTEAVQYRHHCENLSDTAHTRCMSNQKKELAKVDINLNSNKALILFDPLHRGFNVFFTNIPLISRIVVPRDRQLHPAELMLLPFSWQLWTVLLAVLVSAELCKQLIPGLLKNDPILFVVCGFERHNLHTAGRWERTILQSLVVLMFFAPSAYETKIISLMINPPSAQRIKTLEDAAAAGIKFYANLQECPWQRNNSVVGKLLVEGEMSEYDAIPGVGMLVSQDLADISDVFAFDYERGQPWYVLLEDEFLITCVVYSTAYRSPLLEVFAYVHNAMLEAGIWNLWKRRYQHLVRKMILRSRPRVDYE</sequence>
<gene>
    <name evidence="1" type="ORF">pipiens_018947</name>
</gene>
<protein>
    <recommendedName>
        <fullName evidence="3">Ionotropic receptor</fullName>
    </recommendedName>
</protein>
<dbReference type="EMBL" id="JBEHCU010000554">
    <property type="protein sequence ID" value="KAL1404314.1"/>
    <property type="molecule type" value="Genomic_DNA"/>
</dbReference>
<evidence type="ECO:0000313" key="2">
    <source>
        <dbReference type="Proteomes" id="UP001562425"/>
    </source>
</evidence>
<dbReference type="Proteomes" id="UP001562425">
    <property type="component" value="Unassembled WGS sequence"/>
</dbReference>
<comment type="caution">
    <text evidence="1">The sequence shown here is derived from an EMBL/GenBank/DDBJ whole genome shotgun (WGS) entry which is preliminary data.</text>
</comment>